<evidence type="ECO:0000313" key="8">
    <source>
        <dbReference type="EMBL" id="WMV14030.1"/>
    </source>
</evidence>
<evidence type="ECO:0000256" key="4">
    <source>
        <dbReference type="ARBA" id="ARBA00022759"/>
    </source>
</evidence>
<dbReference type="GO" id="GO:0003964">
    <property type="term" value="F:RNA-directed DNA polymerase activity"/>
    <property type="evidence" value="ECO:0007669"/>
    <property type="project" value="UniProtKB-KW"/>
</dbReference>
<evidence type="ECO:0000256" key="5">
    <source>
        <dbReference type="ARBA" id="ARBA00022801"/>
    </source>
</evidence>
<dbReference type="CDD" id="cd09274">
    <property type="entry name" value="RNase_HI_RT_Ty3"/>
    <property type="match status" value="1"/>
</dbReference>
<evidence type="ECO:0000256" key="2">
    <source>
        <dbReference type="ARBA" id="ARBA00022695"/>
    </source>
</evidence>
<dbReference type="PROSITE" id="PS50994">
    <property type="entry name" value="INTEGRASE"/>
    <property type="match status" value="1"/>
</dbReference>
<keyword evidence="1" id="KW-0808">Transferase</keyword>
<gene>
    <name evidence="8" type="ORF">MTR67_007415</name>
</gene>
<dbReference type="EMBL" id="CP133613">
    <property type="protein sequence ID" value="WMV14030.1"/>
    <property type="molecule type" value="Genomic_DNA"/>
</dbReference>
<dbReference type="GO" id="GO:0003676">
    <property type="term" value="F:nucleic acid binding"/>
    <property type="evidence" value="ECO:0007669"/>
    <property type="project" value="InterPro"/>
</dbReference>
<dbReference type="Pfam" id="PF17917">
    <property type="entry name" value="RT_RNaseH"/>
    <property type="match status" value="1"/>
</dbReference>
<dbReference type="Pfam" id="PF00665">
    <property type="entry name" value="rve"/>
    <property type="match status" value="1"/>
</dbReference>
<keyword evidence="9" id="KW-1185">Reference proteome</keyword>
<dbReference type="PANTHER" id="PTHR37984:SF5">
    <property type="entry name" value="PROTEIN NYNRIN-LIKE"/>
    <property type="match status" value="1"/>
</dbReference>
<reference evidence="8" key="1">
    <citation type="submission" date="2023-08" db="EMBL/GenBank/DDBJ databases">
        <title>A de novo genome assembly of Solanum verrucosum Schlechtendal, a Mexican diploid species geographically isolated from the other diploid A-genome species in potato relatives.</title>
        <authorList>
            <person name="Hosaka K."/>
        </authorList>
    </citation>
    <scope>NUCLEOTIDE SEQUENCE</scope>
    <source>
        <tissue evidence="8">Young leaves</tissue>
    </source>
</reference>
<dbReference type="SUPFAM" id="SSF53098">
    <property type="entry name" value="Ribonuclease H-like"/>
    <property type="match status" value="1"/>
</dbReference>
<dbReference type="InterPro" id="IPR012337">
    <property type="entry name" value="RNaseH-like_sf"/>
</dbReference>
<feature type="domain" description="Integrase catalytic" evidence="7">
    <location>
        <begin position="237"/>
        <end position="349"/>
    </location>
</feature>
<dbReference type="InterPro" id="IPR043502">
    <property type="entry name" value="DNA/RNA_pol_sf"/>
</dbReference>
<keyword evidence="5" id="KW-0378">Hydrolase</keyword>
<proteinExistence type="predicted"/>
<evidence type="ECO:0000256" key="1">
    <source>
        <dbReference type="ARBA" id="ARBA00022679"/>
    </source>
</evidence>
<evidence type="ECO:0000256" key="3">
    <source>
        <dbReference type="ARBA" id="ARBA00022722"/>
    </source>
</evidence>
<evidence type="ECO:0000259" key="7">
    <source>
        <dbReference type="PROSITE" id="PS50994"/>
    </source>
</evidence>
<dbReference type="PANTHER" id="PTHR37984">
    <property type="entry name" value="PROTEIN CBG26694"/>
    <property type="match status" value="1"/>
</dbReference>
<dbReference type="GO" id="GO:0015074">
    <property type="term" value="P:DNA integration"/>
    <property type="evidence" value="ECO:0007669"/>
    <property type="project" value="InterPro"/>
</dbReference>
<evidence type="ECO:0000256" key="6">
    <source>
        <dbReference type="ARBA" id="ARBA00022918"/>
    </source>
</evidence>
<dbReference type="InterPro" id="IPR036397">
    <property type="entry name" value="RNaseH_sf"/>
</dbReference>
<name>A0AAF0Q1Z3_SOLVR</name>
<dbReference type="SUPFAM" id="SSF56672">
    <property type="entry name" value="DNA/RNA polymerases"/>
    <property type="match status" value="1"/>
</dbReference>
<dbReference type="GO" id="GO:0004519">
    <property type="term" value="F:endonuclease activity"/>
    <property type="evidence" value="ECO:0007669"/>
    <property type="project" value="UniProtKB-KW"/>
</dbReference>
<keyword evidence="3" id="KW-0540">Nuclease</keyword>
<keyword evidence="4" id="KW-0255">Endonuclease</keyword>
<dbReference type="AlphaFoldDB" id="A0AAF0Q1Z3"/>
<protein>
    <recommendedName>
        <fullName evidence="7">Integrase catalytic domain-containing protein</fullName>
    </recommendedName>
</protein>
<sequence length="414" mass="47083">MLSIFADMVEDSLEVFIDEFSVVGDTFKEGIVWKHKILGEGIQVDQAKVEVFTKLPPPISVEGVRNFLVHAGFYQRENLFRSVYYASKTFNVAQNNYIITEQELLVVVYAFEKSIDYFLVTKVVVHTNHVSIHYLMAKKDAKPRLIRWVLLLQELDFEVRYQKGCENKVAGLMSRLEMNVVVSSEKDIKEAFPNASVIAVLNGTPSCGQRCIKMQTLLLRSVCNAKRKGGVLQRNELPLPPILEVELYDVWGINFMRPFVSSYGNKYILVAVDYVSKWVEVVSLPNNEGRSVVKFLKRYIFMRFGTPRAIISDGGSHFCNRIFTSLLKKYGVKHKVATPYHPKTIGQVKLLVLNREKDWGGDALGHFGELRPARRVYSVCCQLSSPSPNFQADDEPMLLSVMTLQLAEVNLVSR</sequence>
<dbReference type="InterPro" id="IPR041373">
    <property type="entry name" value="RT_RNaseH"/>
</dbReference>
<dbReference type="InterPro" id="IPR001584">
    <property type="entry name" value="Integrase_cat-core"/>
</dbReference>
<accession>A0AAF0Q1Z3</accession>
<dbReference type="InterPro" id="IPR050951">
    <property type="entry name" value="Retrovirus_Pol_polyprotein"/>
</dbReference>
<dbReference type="GO" id="GO:0016787">
    <property type="term" value="F:hydrolase activity"/>
    <property type="evidence" value="ECO:0007669"/>
    <property type="project" value="UniProtKB-KW"/>
</dbReference>
<dbReference type="Proteomes" id="UP001234989">
    <property type="component" value="Chromosome 2"/>
</dbReference>
<organism evidence="8 9">
    <name type="scientific">Solanum verrucosum</name>
    <dbReference type="NCBI Taxonomy" id="315347"/>
    <lineage>
        <taxon>Eukaryota</taxon>
        <taxon>Viridiplantae</taxon>
        <taxon>Streptophyta</taxon>
        <taxon>Embryophyta</taxon>
        <taxon>Tracheophyta</taxon>
        <taxon>Spermatophyta</taxon>
        <taxon>Magnoliopsida</taxon>
        <taxon>eudicotyledons</taxon>
        <taxon>Gunneridae</taxon>
        <taxon>Pentapetalae</taxon>
        <taxon>asterids</taxon>
        <taxon>lamiids</taxon>
        <taxon>Solanales</taxon>
        <taxon>Solanaceae</taxon>
        <taxon>Solanoideae</taxon>
        <taxon>Solaneae</taxon>
        <taxon>Solanum</taxon>
    </lineage>
</organism>
<keyword evidence="2" id="KW-0548">Nucleotidyltransferase</keyword>
<dbReference type="Gene3D" id="3.30.420.10">
    <property type="entry name" value="Ribonuclease H-like superfamily/Ribonuclease H"/>
    <property type="match status" value="1"/>
</dbReference>
<keyword evidence="6" id="KW-0695">RNA-directed DNA polymerase</keyword>
<evidence type="ECO:0000313" key="9">
    <source>
        <dbReference type="Proteomes" id="UP001234989"/>
    </source>
</evidence>